<keyword evidence="3" id="KW-1185">Reference proteome</keyword>
<dbReference type="PANTHER" id="PTHR36111">
    <property type="entry name" value="INNER MEMBRANE PROTEIN-RELATED"/>
    <property type="match status" value="1"/>
</dbReference>
<sequence>MPIGVFIDCLCILIGGTIGAYLKNKVPTRIIEPLNIIFGISAIAIGIVAFIKLNSLPTVILSIILGTLIGEYLNLEDKIKLLFENVLNKLNFKIPKNINSDDYMKFYLIVAVTFCASGTNIFGAINEGLTGDMTILISKATMDIFASFIFATTLGYAMSIIVIPQFIFLSLCFYSSHIIMPFITELMLSDFISVGGLMTFILGLSIAKIKSVSAVNLLPSLLIVLPVSYLFSILL</sequence>
<dbReference type="RefSeq" id="WP_219780935.1">
    <property type="nucleotide sequence ID" value="NZ_JAHXPT010000014.1"/>
</dbReference>
<accession>A0ABS7AS20</accession>
<dbReference type="Proteomes" id="UP001519921">
    <property type="component" value="Unassembled WGS sequence"/>
</dbReference>
<evidence type="ECO:0000313" key="3">
    <source>
        <dbReference type="Proteomes" id="UP001519921"/>
    </source>
</evidence>
<proteinExistence type="predicted"/>
<evidence type="ECO:0000256" key="1">
    <source>
        <dbReference type="SAM" id="Phobius"/>
    </source>
</evidence>
<name>A0ABS7AS20_9CLOT</name>
<feature type="transmembrane region" description="Helical" evidence="1">
    <location>
        <begin position="34"/>
        <end position="51"/>
    </location>
</feature>
<gene>
    <name evidence="2" type="ORF">KYD98_15400</name>
</gene>
<feature type="transmembrane region" description="Helical" evidence="1">
    <location>
        <begin position="213"/>
        <end position="234"/>
    </location>
</feature>
<dbReference type="Pfam" id="PF04474">
    <property type="entry name" value="DUF554"/>
    <property type="match status" value="1"/>
</dbReference>
<keyword evidence="1" id="KW-0812">Transmembrane</keyword>
<dbReference type="PANTHER" id="PTHR36111:SF2">
    <property type="entry name" value="INNER MEMBRANE PROTEIN"/>
    <property type="match status" value="1"/>
</dbReference>
<feature type="transmembrane region" description="Helical" evidence="1">
    <location>
        <begin position="106"/>
        <end position="125"/>
    </location>
</feature>
<comment type="caution">
    <text evidence="2">The sequence shown here is derived from an EMBL/GenBank/DDBJ whole genome shotgun (WGS) entry which is preliminary data.</text>
</comment>
<dbReference type="InterPro" id="IPR007563">
    <property type="entry name" value="DUF554"/>
</dbReference>
<dbReference type="EMBL" id="JAHXPT010000014">
    <property type="protein sequence ID" value="MBW6411473.1"/>
    <property type="molecule type" value="Genomic_DNA"/>
</dbReference>
<keyword evidence="1" id="KW-0472">Membrane</keyword>
<feature type="transmembrane region" description="Helical" evidence="1">
    <location>
        <begin position="145"/>
        <end position="174"/>
    </location>
</feature>
<feature type="transmembrane region" description="Helical" evidence="1">
    <location>
        <begin position="186"/>
        <end position="207"/>
    </location>
</feature>
<organism evidence="2 3">
    <name type="scientific">Clostridium weizhouense</name>
    <dbReference type="NCBI Taxonomy" id="2859781"/>
    <lineage>
        <taxon>Bacteria</taxon>
        <taxon>Bacillati</taxon>
        <taxon>Bacillota</taxon>
        <taxon>Clostridia</taxon>
        <taxon>Eubacteriales</taxon>
        <taxon>Clostridiaceae</taxon>
        <taxon>Clostridium</taxon>
    </lineage>
</organism>
<evidence type="ECO:0000313" key="2">
    <source>
        <dbReference type="EMBL" id="MBW6411473.1"/>
    </source>
</evidence>
<reference evidence="2 3" key="1">
    <citation type="submission" date="2021-07" db="EMBL/GenBank/DDBJ databases">
        <title>Clostridium weizhouense sp. nov., an anaerobic bacterium isolated from activated sludge of Petroleum wastewater.</title>
        <authorList>
            <person name="Li Q."/>
        </authorList>
    </citation>
    <scope>NUCLEOTIDE SEQUENCE [LARGE SCALE GENOMIC DNA]</scope>
    <source>
        <strain evidence="2 3">YB-6</strain>
    </source>
</reference>
<feature type="transmembrane region" description="Helical" evidence="1">
    <location>
        <begin position="5"/>
        <end position="22"/>
    </location>
</feature>
<keyword evidence="1" id="KW-1133">Transmembrane helix</keyword>
<protein>
    <submittedName>
        <fullName evidence="2">DUF554 domain-containing protein</fullName>
    </submittedName>
</protein>